<organism evidence="9 10">
    <name type="scientific">Saguinus oedipus</name>
    <name type="common">Cotton-top tamarin</name>
    <name type="synonym">Oedipomidas oedipus</name>
    <dbReference type="NCBI Taxonomy" id="9490"/>
    <lineage>
        <taxon>Eukaryota</taxon>
        <taxon>Metazoa</taxon>
        <taxon>Chordata</taxon>
        <taxon>Craniata</taxon>
        <taxon>Vertebrata</taxon>
        <taxon>Euteleostomi</taxon>
        <taxon>Mammalia</taxon>
        <taxon>Eutheria</taxon>
        <taxon>Euarchontoglires</taxon>
        <taxon>Primates</taxon>
        <taxon>Haplorrhini</taxon>
        <taxon>Platyrrhini</taxon>
        <taxon>Cebidae</taxon>
        <taxon>Callitrichinae</taxon>
        <taxon>Saguinus</taxon>
    </lineage>
</organism>
<dbReference type="PANTHER" id="PTHR45630">
    <property type="entry name" value="CATION-TRANSPORTING ATPASE-RELATED"/>
    <property type="match status" value="1"/>
</dbReference>
<keyword evidence="5" id="KW-0460">Magnesium</keyword>
<evidence type="ECO:0000256" key="4">
    <source>
        <dbReference type="ARBA" id="ARBA00022840"/>
    </source>
</evidence>
<dbReference type="InterPro" id="IPR006544">
    <property type="entry name" value="P-type_TPase_V"/>
</dbReference>
<keyword evidence="3" id="KW-0547">Nucleotide-binding</keyword>
<proteinExistence type="predicted"/>
<evidence type="ECO:0000256" key="5">
    <source>
        <dbReference type="ARBA" id="ARBA00022842"/>
    </source>
</evidence>
<comment type="caution">
    <text evidence="9">The sequence shown here is derived from an EMBL/GenBank/DDBJ whole genome shotgun (WGS) entry which is preliminary data.</text>
</comment>
<evidence type="ECO:0000313" key="10">
    <source>
        <dbReference type="Proteomes" id="UP001266305"/>
    </source>
</evidence>
<evidence type="ECO:0000256" key="8">
    <source>
        <dbReference type="SAM" id="Phobius"/>
    </source>
</evidence>
<keyword evidence="10" id="KW-1185">Reference proteome</keyword>
<protein>
    <submittedName>
        <fullName evidence="9">Uncharacterized protein</fullName>
    </submittedName>
</protein>
<keyword evidence="8" id="KW-0812">Transmembrane</keyword>
<keyword evidence="2" id="KW-0479">Metal-binding</keyword>
<evidence type="ECO:0000256" key="6">
    <source>
        <dbReference type="ARBA" id="ARBA00022967"/>
    </source>
</evidence>
<evidence type="ECO:0000256" key="1">
    <source>
        <dbReference type="ARBA" id="ARBA00004141"/>
    </source>
</evidence>
<feature type="compositionally biased region" description="Polar residues" evidence="7">
    <location>
        <begin position="44"/>
        <end position="59"/>
    </location>
</feature>
<feature type="transmembrane region" description="Helical" evidence="8">
    <location>
        <begin position="162"/>
        <end position="181"/>
    </location>
</feature>
<keyword evidence="8" id="KW-1133">Transmembrane helix</keyword>
<feature type="transmembrane region" description="Helical" evidence="8">
    <location>
        <begin position="114"/>
        <end position="137"/>
    </location>
</feature>
<dbReference type="EMBL" id="JASSZA010000019">
    <property type="protein sequence ID" value="KAK2087828.1"/>
    <property type="molecule type" value="Genomic_DNA"/>
</dbReference>
<sequence length="202" mass="22877">MAQEMPAGQVRTEAPRPFQVAQLGVPHLFTDRDPRGGPYRAPQARNNYQEGKKQLSGSQATQNRLVDSWGQLCDTDTQAKVVARVSQVLTSPQPALLLQPLKTLSRERPLPNIFNLYTILTVMLQFFVHFLSLVYLYREAQARSPEKQEQFVDLYKEFEPSLVNSTVYIMAMAMQMATFAINYKVTPGPRLNTPCLPTQPHP</sequence>
<dbReference type="Proteomes" id="UP001266305">
    <property type="component" value="Unassembled WGS sequence"/>
</dbReference>
<accession>A0ABQ9TSR3</accession>
<feature type="region of interest" description="Disordered" evidence="7">
    <location>
        <begin position="29"/>
        <end position="59"/>
    </location>
</feature>
<gene>
    <name evidence="9" type="ORF">P7K49_033735</name>
</gene>
<keyword evidence="4" id="KW-0067">ATP-binding</keyword>
<evidence type="ECO:0000256" key="3">
    <source>
        <dbReference type="ARBA" id="ARBA00022741"/>
    </source>
</evidence>
<evidence type="ECO:0000313" key="9">
    <source>
        <dbReference type="EMBL" id="KAK2087828.1"/>
    </source>
</evidence>
<evidence type="ECO:0000256" key="7">
    <source>
        <dbReference type="SAM" id="MobiDB-lite"/>
    </source>
</evidence>
<evidence type="ECO:0000256" key="2">
    <source>
        <dbReference type="ARBA" id="ARBA00022723"/>
    </source>
</evidence>
<keyword evidence="8" id="KW-0472">Membrane</keyword>
<comment type="subcellular location">
    <subcellularLocation>
        <location evidence="1">Membrane</location>
        <topology evidence="1">Multi-pass membrane protein</topology>
    </subcellularLocation>
</comment>
<reference evidence="9 10" key="1">
    <citation type="submission" date="2023-05" db="EMBL/GenBank/DDBJ databases">
        <title>B98-5 Cell Line De Novo Hybrid Assembly: An Optical Mapping Approach.</title>
        <authorList>
            <person name="Kananen K."/>
            <person name="Auerbach J.A."/>
            <person name="Kautto E."/>
            <person name="Blachly J.S."/>
        </authorList>
    </citation>
    <scope>NUCLEOTIDE SEQUENCE [LARGE SCALE GENOMIC DNA]</scope>
    <source>
        <strain evidence="9">B95-8</strain>
        <tissue evidence="9">Cell line</tissue>
    </source>
</reference>
<keyword evidence="6" id="KW-1278">Translocase</keyword>
<name>A0ABQ9TSR3_SAGOE</name>
<dbReference type="PANTHER" id="PTHR45630:SF7">
    <property type="entry name" value="ENDOPLASMIC RETICULUM TRANSMEMBRANE HELIX TRANSLOCASE"/>
    <property type="match status" value="1"/>
</dbReference>